<sequence>MKRERERERERAIVCDCERARKSATTRAFPRAPIRVRHAHVSLICHRLRRLTGPAVTCSLALLPTTDFLNLRMGPELEVKPKSGAAMEVSVAKDGTTHHDVVVDDKFMPCVSNYKDNILEMEETLVGQTTVSNKRENAELNRTGGTSPDDVQILEGERGDLTENSSSFGDTISGTEDGSTLDGDEADSQLGENEHASVYDGYFGAFQTRKKKLTPEWRNFIRPEMWRLKWLELQIKELLSQTQKYDSELAKYDKEKLSAFEGFTSEGFDAMPTPKLMKRKKRKRVEDTTDIASYMSHHNLFSYVPESKKTAANGVCMQEDWGDLGGKTSYGHNEFETNDIWSSLEFRDGNSSLEDILWKIEVVHSQVWQLKTRIDKVVQENPGNFSANHFLVPCDTSNGSAQNPASPPENGNTLLVETLSTASQHVKFNIGNLFLPQSAVSSHEELTPLPSMIGNTDQPWLGNVLENVEDGCLIPNAAVKDEPYNFEVKDQLILKPRISLEELETNFPVPVSETELPTNLPVPVSETALPTSSSVPNATHELDSTTRTNFRWNTRNRGRRKPGSYAYKLSRKS</sequence>
<evidence type="ECO:0000313" key="2">
    <source>
        <dbReference type="EMBL" id="VVA34393.1"/>
    </source>
</evidence>
<dbReference type="PANTHER" id="PTHR34057">
    <property type="entry name" value="ELONGATION FACTOR"/>
    <property type="match status" value="1"/>
</dbReference>
<organism evidence="2 3">
    <name type="scientific">Prunus dulcis</name>
    <name type="common">Almond</name>
    <name type="synonym">Amygdalus dulcis</name>
    <dbReference type="NCBI Taxonomy" id="3755"/>
    <lineage>
        <taxon>Eukaryota</taxon>
        <taxon>Viridiplantae</taxon>
        <taxon>Streptophyta</taxon>
        <taxon>Embryophyta</taxon>
        <taxon>Tracheophyta</taxon>
        <taxon>Spermatophyta</taxon>
        <taxon>Magnoliopsida</taxon>
        <taxon>eudicotyledons</taxon>
        <taxon>Gunneridae</taxon>
        <taxon>Pentapetalae</taxon>
        <taxon>rosids</taxon>
        <taxon>fabids</taxon>
        <taxon>Rosales</taxon>
        <taxon>Rosaceae</taxon>
        <taxon>Amygdaloideae</taxon>
        <taxon>Amygdaleae</taxon>
        <taxon>Prunus</taxon>
    </lineage>
</organism>
<feature type="compositionally biased region" description="Polar residues" evidence="1">
    <location>
        <begin position="528"/>
        <end position="537"/>
    </location>
</feature>
<dbReference type="AlphaFoldDB" id="A0A5E4G406"/>
<feature type="region of interest" description="Disordered" evidence="1">
    <location>
        <begin position="554"/>
        <end position="573"/>
    </location>
</feature>
<accession>A0A5E4G406</accession>
<evidence type="ECO:0000256" key="1">
    <source>
        <dbReference type="SAM" id="MobiDB-lite"/>
    </source>
</evidence>
<name>A0A5E4G406_PRUDU</name>
<dbReference type="Gramene" id="VVA34393">
    <property type="protein sequence ID" value="VVA34393"/>
    <property type="gene ID" value="Prudul26B018763"/>
</dbReference>
<reference evidence="3" key="1">
    <citation type="journal article" date="2020" name="Plant J.">
        <title>Transposons played a major role in the diversification between the closely related almond and peach genomes: results from the almond genome sequence.</title>
        <authorList>
            <person name="Alioto T."/>
            <person name="Alexiou K.G."/>
            <person name="Bardil A."/>
            <person name="Barteri F."/>
            <person name="Castanera R."/>
            <person name="Cruz F."/>
            <person name="Dhingra A."/>
            <person name="Duval H."/>
            <person name="Fernandez I Marti A."/>
            <person name="Frias L."/>
            <person name="Galan B."/>
            <person name="Garcia J.L."/>
            <person name="Howad W."/>
            <person name="Gomez-Garrido J."/>
            <person name="Gut M."/>
            <person name="Julca I."/>
            <person name="Morata J."/>
            <person name="Puigdomenech P."/>
            <person name="Ribeca P."/>
            <person name="Rubio Cabetas M.J."/>
            <person name="Vlasova A."/>
            <person name="Wirthensohn M."/>
            <person name="Garcia-Mas J."/>
            <person name="Gabaldon T."/>
            <person name="Casacuberta J.M."/>
            <person name="Arus P."/>
        </authorList>
    </citation>
    <scope>NUCLEOTIDE SEQUENCE [LARGE SCALE GENOMIC DNA]</scope>
    <source>
        <strain evidence="3">cv. Texas</strain>
    </source>
</reference>
<dbReference type="InParanoid" id="A0A5E4G406"/>
<feature type="region of interest" description="Disordered" evidence="1">
    <location>
        <begin position="525"/>
        <end position="545"/>
    </location>
</feature>
<evidence type="ECO:0000313" key="3">
    <source>
        <dbReference type="Proteomes" id="UP000327085"/>
    </source>
</evidence>
<dbReference type="EMBL" id="CABIKO010000330">
    <property type="protein sequence ID" value="VVA34393.1"/>
    <property type="molecule type" value="Genomic_DNA"/>
</dbReference>
<dbReference type="OMA" id="PHENAMH"/>
<protein>
    <submittedName>
        <fullName evidence="2">PREDICTED: CISIN_1g010969mg</fullName>
    </submittedName>
</protein>
<dbReference type="PANTHER" id="PTHR34057:SF10">
    <property type="entry name" value="TRANSPOSASE, PTTA_EN_SPM, PLANT"/>
    <property type="match status" value="1"/>
</dbReference>
<feature type="compositionally biased region" description="Polar residues" evidence="1">
    <location>
        <begin position="162"/>
        <end position="178"/>
    </location>
</feature>
<proteinExistence type="predicted"/>
<dbReference type="InterPro" id="IPR038745">
    <property type="entry name" value="AT4G37440-like"/>
</dbReference>
<dbReference type="Proteomes" id="UP000327085">
    <property type="component" value="Chromosome 2"/>
</dbReference>
<dbReference type="CDD" id="cd11650">
    <property type="entry name" value="AT4G37440_like"/>
    <property type="match status" value="1"/>
</dbReference>
<feature type="region of interest" description="Disordered" evidence="1">
    <location>
        <begin position="130"/>
        <end position="187"/>
    </location>
</feature>
<gene>
    <name evidence="2" type="ORF">ALMOND_2B018763</name>
</gene>